<accession>A0A9E9LDA7</accession>
<evidence type="ECO:0000256" key="1">
    <source>
        <dbReference type="ARBA" id="ARBA00023015"/>
    </source>
</evidence>
<evidence type="ECO:0000313" key="5">
    <source>
        <dbReference type="EMBL" id="WAV92028.1"/>
    </source>
</evidence>
<keyword evidence="1" id="KW-0805">Transcription regulation</keyword>
<name>A0A9E9LDA7_9BURK</name>
<gene>
    <name evidence="5" type="ORF">NB646_04740</name>
</gene>
<dbReference type="SMART" id="SM00421">
    <property type="entry name" value="HTH_LUXR"/>
    <property type="match status" value="1"/>
</dbReference>
<dbReference type="PRINTS" id="PR00038">
    <property type="entry name" value="HTHLUXR"/>
</dbReference>
<evidence type="ECO:0000256" key="3">
    <source>
        <dbReference type="ARBA" id="ARBA00023163"/>
    </source>
</evidence>
<proteinExistence type="predicted"/>
<dbReference type="AlphaFoldDB" id="A0A9E9LDA7"/>
<dbReference type="GO" id="GO:0006355">
    <property type="term" value="P:regulation of DNA-templated transcription"/>
    <property type="evidence" value="ECO:0007669"/>
    <property type="project" value="InterPro"/>
</dbReference>
<evidence type="ECO:0000259" key="4">
    <source>
        <dbReference type="PROSITE" id="PS50043"/>
    </source>
</evidence>
<organism evidence="5">
    <name type="scientific">Oxalobacter aliiformigenes</name>
    <dbReference type="NCBI Taxonomy" id="2946593"/>
    <lineage>
        <taxon>Bacteria</taxon>
        <taxon>Pseudomonadati</taxon>
        <taxon>Pseudomonadota</taxon>
        <taxon>Betaproteobacteria</taxon>
        <taxon>Burkholderiales</taxon>
        <taxon>Oxalobacteraceae</taxon>
        <taxon>Oxalobacter</taxon>
    </lineage>
</organism>
<evidence type="ECO:0000256" key="2">
    <source>
        <dbReference type="ARBA" id="ARBA00023125"/>
    </source>
</evidence>
<dbReference type="InterPro" id="IPR016032">
    <property type="entry name" value="Sig_transdc_resp-reg_C-effctor"/>
</dbReference>
<protein>
    <submittedName>
        <fullName evidence="5">LuxR C-terminal-related transcriptional regulator</fullName>
    </submittedName>
</protein>
<dbReference type="EMBL" id="CP098251">
    <property type="protein sequence ID" value="WAV92028.1"/>
    <property type="molecule type" value="Genomic_DNA"/>
</dbReference>
<feature type="domain" description="HTH luxR-type" evidence="4">
    <location>
        <begin position="1"/>
        <end position="65"/>
    </location>
</feature>
<dbReference type="InterPro" id="IPR036388">
    <property type="entry name" value="WH-like_DNA-bd_sf"/>
</dbReference>
<dbReference type="CDD" id="cd06170">
    <property type="entry name" value="LuxR_C_like"/>
    <property type="match status" value="1"/>
</dbReference>
<dbReference type="PROSITE" id="PS50043">
    <property type="entry name" value="HTH_LUXR_2"/>
    <property type="match status" value="1"/>
</dbReference>
<dbReference type="SUPFAM" id="SSF46894">
    <property type="entry name" value="C-terminal effector domain of the bipartite response regulators"/>
    <property type="match status" value="1"/>
</dbReference>
<keyword evidence="3" id="KW-0804">Transcription</keyword>
<keyword evidence="2" id="KW-0238">DNA-binding</keyword>
<dbReference type="PANTHER" id="PTHR44688">
    <property type="entry name" value="DNA-BINDING TRANSCRIPTIONAL ACTIVATOR DEVR_DOSR"/>
    <property type="match status" value="1"/>
</dbReference>
<sequence length="66" mass="7293">MQETLLLTSREKEILDLSMKGIGCKQIALHLGISTSTVKKHRSSLMDETGASSMVELVGRMTDEKK</sequence>
<dbReference type="InterPro" id="IPR000792">
    <property type="entry name" value="Tscrpt_reg_LuxR_C"/>
</dbReference>
<reference evidence="5" key="1">
    <citation type="journal article" date="2022" name="Front. Microbiol.">
        <title>New perspectives on an old grouping: The genomic and phenotypic variability of Oxalobacter formigenes and the implications for calcium oxalate stone prevention.</title>
        <authorList>
            <person name="Chmiel J.A."/>
            <person name="Carr C."/>
            <person name="Stuivenberg G.A."/>
            <person name="Venema R."/>
            <person name="Chanyi R.M."/>
            <person name="Al K.F."/>
            <person name="Giguere D."/>
            <person name="Say H."/>
            <person name="Akouris P.P."/>
            <person name="Dominguez Romero S.A."/>
            <person name="Kwong A."/>
            <person name="Tai V."/>
            <person name="Koval S.F."/>
            <person name="Razvi H."/>
            <person name="Bjazevic J."/>
            <person name="Burton J.P."/>
        </authorList>
    </citation>
    <scope>NUCLEOTIDE SEQUENCE</scope>
    <source>
        <strain evidence="5">OxK</strain>
    </source>
</reference>
<dbReference type="PANTHER" id="PTHR44688:SF16">
    <property type="entry name" value="DNA-BINDING TRANSCRIPTIONAL ACTIVATOR DEVR_DOSR"/>
    <property type="match status" value="1"/>
</dbReference>
<dbReference type="Proteomes" id="UP001164819">
    <property type="component" value="Chromosome"/>
</dbReference>
<dbReference type="RefSeq" id="WP_269316313.1">
    <property type="nucleotide sequence ID" value="NZ_CP098251.1"/>
</dbReference>
<dbReference type="Pfam" id="PF00196">
    <property type="entry name" value="GerE"/>
    <property type="match status" value="1"/>
</dbReference>
<dbReference type="Gene3D" id="1.10.10.10">
    <property type="entry name" value="Winged helix-like DNA-binding domain superfamily/Winged helix DNA-binding domain"/>
    <property type="match status" value="1"/>
</dbReference>
<dbReference type="GO" id="GO:0003677">
    <property type="term" value="F:DNA binding"/>
    <property type="evidence" value="ECO:0007669"/>
    <property type="project" value="UniProtKB-KW"/>
</dbReference>